<organism evidence="1 2">
    <name type="scientific">Panagrolaimus sp. JU765</name>
    <dbReference type="NCBI Taxonomy" id="591449"/>
    <lineage>
        <taxon>Eukaryota</taxon>
        <taxon>Metazoa</taxon>
        <taxon>Ecdysozoa</taxon>
        <taxon>Nematoda</taxon>
        <taxon>Chromadorea</taxon>
        <taxon>Rhabditida</taxon>
        <taxon>Tylenchina</taxon>
        <taxon>Panagrolaimomorpha</taxon>
        <taxon>Panagrolaimoidea</taxon>
        <taxon>Panagrolaimidae</taxon>
        <taxon>Panagrolaimus</taxon>
    </lineage>
</organism>
<evidence type="ECO:0000313" key="2">
    <source>
        <dbReference type="WBParaSite" id="JU765_v2.g7394.t1"/>
    </source>
</evidence>
<evidence type="ECO:0000313" key="1">
    <source>
        <dbReference type="Proteomes" id="UP000887576"/>
    </source>
</evidence>
<accession>A0AC34RJ84</accession>
<proteinExistence type="predicted"/>
<sequence length="479" mass="56191">MMFYQKISIFGIAVVLLSKFLSTDCKYSRGTLITGTKNWVYLDRFCFISEKGRFQFEIHYPKEYEIENLYMYYDSVEQWQKAYNNSLTCRQKEEIANRNNSQILVLSPYADDTDGAVCEEYERKNQSWYRCTGSRSYVQMRPRWWYFAVGNCDARNGLFIEYTFLMTNAEITNRWFYHFSFDEFYSLPLTIFFIIFEIFILVLASTYTYLLRCKNMLHTTFKIFLYAVVFEFICLGMNWLHYDRFADDGIGFPVLQSCGFLFRQIGTCVFLFLLLLIAKGYTITRARLSTRGTIRICIFIVLYIILFFSSVVWQITVFDPAKVTYISESLPAYFIIVLRIISWVWFLRGAIITVHLYPLKKLFYFNLCLLMSFWFVAGPIVQLCANFLLDNWVRAEVVYGVDSAVVVYGFVIFLVLTYPSHSNKFFPYHVRANQVADCNFPQNVYEVQYTANVPNLNGNSQSTGSNQTTARLPISSPLP</sequence>
<dbReference type="Proteomes" id="UP000887576">
    <property type="component" value="Unplaced"/>
</dbReference>
<name>A0AC34RJ84_9BILA</name>
<protein>
    <submittedName>
        <fullName evidence="2">GPR180/TMEM145 transmembrane domain-containing protein</fullName>
    </submittedName>
</protein>
<dbReference type="WBParaSite" id="JU765_v2.g7394.t1">
    <property type="protein sequence ID" value="JU765_v2.g7394.t1"/>
    <property type="gene ID" value="JU765_v2.g7394"/>
</dbReference>
<reference evidence="2" key="1">
    <citation type="submission" date="2022-11" db="UniProtKB">
        <authorList>
            <consortium name="WormBaseParasite"/>
        </authorList>
    </citation>
    <scope>IDENTIFICATION</scope>
</reference>